<proteinExistence type="predicted"/>
<sequence length="111" mass="13304">MVAVGVAPEIEIKVKKRQSRREHQEADEESKEPRRRGCVGIDPLLEQKANTKRIAWRSLDERYTHDEAECTQRDWGRIANSQHQICQFLLHRLQWLQRSNQSWKISNVRWE</sequence>
<dbReference type="Proteomes" id="UP001642484">
    <property type="component" value="Unassembled WGS sequence"/>
</dbReference>
<comment type="caution">
    <text evidence="2">The sequence shown here is derived from an EMBL/GenBank/DDBJ whole genome shotgun (WGS) entry which is preliminary data.</text>
</comment>
<protein>
    <submittedName>
        <fullName evidence="2">Uncharacterized protein</fullName>
    </submittedName>
</protein>
<dbReference type="EMBL" id="CAXAMN010025491">
    <property type="protein sequence ID" value="CAK9095573.1"/>
    <property type="molecule type" value="Genomic_DNA"/>
</dbReference>
<gene>
    <name evidence="2" type="ORF">CCMP2556_LOCUS45513</name>
</gene>
<evidence type="ECO:0000313" key="3">
    <source>
        <dbReference type="Proteomes" id="UP001642484"/>
    </source>
</evidence>
<keyword evidence="3" id="KW-1185">Reference proteome</keyword>
<name>A0ABP0R722_9DINO</name>
<reference evidence="2 3" key="1">
    <citation type="submission" date="2024-02" db="EMBL/GenBank/DDBJ databases">
        <authorList>
            <person name="Chen Y."/>
            <person name="Shah S."/>
            <person name="Dougan E. K."/>
            <person name="Thang M."/>
            <person name="Chan C."/>
        </authorList>
    </citation>
    <scope>NUCLEOTIDE SEQUENCE [LARGE SCALE GENOMIC DNA]</scope>
</reference>
<organism evidence="2 3">
    <name type="scientific">Durusdinium trenchii</name>
    <dbReference type="NCBI Taxonomy" id="1381693"/>
    <lineage>
        <taxon>Eukaryota</taxon>
        <taxon>Sar</taxon>
        <taxon>Alveolata</taxon>
        <taxon>Dinophyceae</taxon>
        <taxon>Suessiales</taxon>
        <taxon>Symbiodiniaceae</taxon>
        <taxon>Durusdinium</taxon>
    </lineage>
</organism>
<evidence type="ECO:0000313" key="2">
    <source>
        <dbReference type="EMBL" id="CAK9095573.1"/>
    </source>
</evidence>
<feature type="region of interest" description="Disordered" evidence="1">
    <location>
        <begin position="15"/>
        <end position="41"/>
    </location>
</feature>
<accession>A0ABP0R722</accession>
<evidence type="ECO:0000256" key="1">
    <source>
        <dbReference type="SAM" id="MobiDB-lite"/>
    </source>
</evidence>